<dbReference type="InterPro" id="IPR036388">
    <property type="entry name" value="WH-like_DNA-bd_sf"/>
</dbReference>
<dbReference type="InterPro" id="IPR051011">
    <property type="entry name" value="Metal_resp_trans_reg"/>
</dbReference>
<dbReference type="PANTHER" id="PTHR43132:SF2">
    <property type="entry name" value="ARSENICAL RESISTANCE OPERON REPRESSOR ARSR-RELATED"/>
    <property type="match status" value="1"/>
</dbReference>
<proteinExistence type="predicted"/>
<dbReference type="SUPFAM" id="SSF46785">
    <property type="entry name" value="Winged helix' DNA-binding domain"/>
    <property type="match status" value="1"/>
</dbReference>
<dbReference type="GO" id="GO:0003700">
    <property type="term" value="F:DNA-binding transcription factor activity"/>
    <property type="evidence" value="ECO:0007669"/>
    <property type="project" value="InterPro"/>
</dbReference>
<dbReference type="PANTHER" id="PTHR43132">
    <property type="entry name" value="ARSENICAL RESISTANCE OPERON REPRESSOR ARSR-RELATED"/>
    <property type="match status" value="1"/>
</dbReference>
<evidence type="ECO:0000313" key="5">
    <source>
        <dbReference type="EMBL" id="SKA58543.1"/>
    </source>
</evidence>
<evidence type="ECO:0000259" key="4">
    <source>
        <dbReference type="PROSITE" id="PS50987"/>
    </source>
</evidence>
<evidence type="ECO:0000256" key="1">
    <source>
        <dbReference type="ARBA" id="ARBA00023015"/>
    </source>
</evidence>
<gene>
    <name evidence="5" type="ORF">SAMN02745213_00470</name>
</gene>
<feature type="domain" description="HTH arsR-type" evidence="4">
    <location>
        <begin position="4"/>
        <end position="99"/>
    </location>
</feature>
<dbReference type="GO" id="GO:0003677">
    <property type="term" value="F:DNA binding"/>
    <property type="evidence" value="ECO:0007669"/>
    <property type="project" value="UniProtKB-KW"/>
</dbReference>
<dbReference type="SMART" id="SM00418">
    <property type="entry name" value="HTH_ARSR"/>
    <property type="match status" value="1"/>
</dbReference>
<dbReference type="NCBIfam" id="NF033788">
    <property type="entry name" value="HTH_metalloreg"/>
    <property type="match status" value="1"/>
</dbReference>
<dbReference type="AlphaFoldDB" id="A0A1T4V0R9"/>
<dbReference type="Gene3D" id="1.10.10.10">
    <property type="entry name" value="Winged helix-like DNA-binding domain superfamily/Winged helix DNA-binding domain"/>
    <property type="match status" value="1"/>
</dbReference>
<protein>
    <submittedName>
        <fullName evidence="5">ArsR family transcriptional regulator</fullName>
    </submittedName>
</protein>
<dbReference type="CDD" id="cd00090">
    <property type="entry name" value="HTH_ARSR"/>
    <property type="match status" value="1"/>
</dbReference>
<keyword evidence="6" id="KW-1185">Reference proteome</keyword>
<dbReference type="EMBL" id="FUXX01000005">
    <property type="protein sequence ID" value="SKA58543.1"/>
    <property type="molecule type" value="Genomic_DNA"/>
</dbReference>
<evidence type="ECO:0000256" key="2">
    <source>
        <dbReference type="ARBA" id="ARBA00023125"/>
    </source>
</evidence>
<organism evidence="5 6">
    <name type="scientific">Succinivibrio dextrinosolvens DSM 3072</name>
    <dbReference type="NCBI Taxonomy" id="1123324"/>
    <lineage>
        <taxon>Bacteria</taxon>
        <taxon>Pseudomonadati</taxon>
        <taxon>Pseudomonadota</taxon>
        <taxon>Gammaproteobacteria</taxon>
        <taxon>Aeromonadales</taxon>
        <taxon>Succinivibrionaceae</taxon>
        <taxon>Succinivibrio</taxon>
    </lineage>
</organism>
<dbReference type="PROSITE" id="PS50987">
    <property type="entry name" value="HTH_ARSR_2"/>
    <property type="match status" value="1"/>
</dbReference>
<evidence type="ECO:0000313" key="6">
    <source>
        <dbReference type="Proteomes" id="UP000242432"/>
    </source>
</evidence>
<dbReference type="Pfam" id="PF01022">
    <property type="entry name" value="HTH_5"/>
    <property type="match status" value="1"/>
</dbReference>
<reference evidence="6" key="1">
    <citation type="submission" date="2017-02" db="EMBL/GenBank/DDBJ databases">
        <authorList>
            <person name="Varghese N."/>
            <person name="Submissions S."/>
        </authorList>
    </citation>
    <scope>NUCLEOTIDE SEQUENCE [LARGE SCALE GENOMIC DNA]</scope>
    <source>
        <strain evidence="6">DSM 3072</strain>
    </source>
</reference>
<accession>A0A1T4V0R9</accession>
<dbReference type="PRINTS" id="PR00778">
    <property type="entry name" value="HTHARSR"/>
</dbReference>
<dbReference type="STRING" id="83771.SAMN02910357_01062"/>
<dbReference type="InterPro" id="IPR036390">
    <property type="entry name" value="WH_DNA-bd_sf"/>
</dbReference>
<keyword evidence="2" id="KW-0238">DNA-binding</keyword>
<sequence>MRAMNTLNIEEYTKIFAALGHPIRLNIACGLYRNGKCNVNTMSERLNISQALVSQHVKILREAKIIEGKREGNIIWYSICSEYTKKLLECVELNLCCCHQDNKT</sequence>
<dbReference type="InterPro" id="IPR011991">
    <property type="entry name" value="ArsR-like_HTH"/>
</dbReference>
<dbReference type="InterPro" id="IPR001845">
    <property type="entry name" value="HTH_ArsR_DNA-bd_dom"/>
</dbReference>
<dbReference type="Proteomes" id="UP000242432">
    <property type="component" value="Unassembled WGS sequence"/>
</dbReference>
<name>A0A1T4V0R9_9GAMM</name>
<keyword evidence="1" id="KW-0805">Transcription regulation</keyword>
<keyword evidence="3" id="KW-0804">Transcription</keyword>
<evidence type="ECO:0000256" key="3">
    <source>
        <dbReference type="ARBA" id="ARBA00023163"/>
    </source>
</evidence>